<keyword evidence="3" id="KW-1003">Cell membrane</keyword>
<dbReference type="NCBIfam" id="TIGR00860">
    <property type="entry name" value="LIC"/>
    <property type="match status" value="1"/>
</dbReference>
<protein>
    <recommendedName>
        <fullName evidence="19">Gamma-aminobutyric acid receptor subunit beta</fullName>
    </recommendedName>
</protein>
<dbReference type="OrthoDB" id="6019741at2759"/>
<dbReference type="GO" id="GO:0004888">
    <property type="term" value="F:transmembrane signaling receptor activity"/>
    <property type="evidence" value="ECO:0007669"/>
    <property type="project" value="InterPro"/>
</dbReference>
<dbReference type="CDD" id="cd18990">
    <property type="entry name" value="LGIC_ECD_GABAAR"/>
    <property type="match status" value="1"/>
</dbReference>
<keyword evidence="25" id="KW-1185">Reference proteome</keyword>
<feature type="domain" description="Neurotransmitter-gated ion-channel transmembrane" evidence="23">
    <location>
        <begin position="245"/>
        <end position="453"/>
    </location>
</feature>
<dbReference type="PANTHER" id="PTHR18945">
    <property type="entry name" value="NEUROTRANSMITTER GATED ION CHANNEL"/>
    <property type="match status" value="1"/>
</dbReference>
<evidence type="ECO:0000259" key="22">
    <source>
        <dbReference type="Pfam" id="PF02931"/>
    </source>
</evidence>
<evidence type="ECO:0000256" key="14">
    <source>
        <dbReference type="ARBA" id="ARBA00023214"/>
    </source>
</evidence>
<dbReference type="Proteomes" id="UP000594262">
    <property type="component" value="Unplaced"/>
</dbReference>
<comment type="subcellular location">
    <subcellularLocation>
        <location evidence="18">Postsynaptic cell membrane</location>
        <topology evidence="18">Multi-pass membrane protein</topology>
    </subcellularLocation>
</comment>
<keyword evidence="14" id="KW-0868">Chloride</keyword>
<dbReference type="EnsemblMetazoa" id="CLYHEMT006421.1">
    <property type="protein sequence ID" value="CLYHEMP006421.1"/>
    <property type="gene ID" value="CLYHEMG006421"/>
</dbReference>
<dbReference type="Gene3D" id="1.20.58.390">
    <property type="entry name" value="Neurotransmitter-gated ion-channel transmembrane domain"/>
    <property type="match status" value="1"/>
</dbReference>
<feature type="transmembrane region" description="Helical" evidence="20">
    <location>
        <begin position="269"/>
        <end position="288"/>
    </location>
</feature>
<name>A0A7M5VA02_9CNID</name>
<dbReference type="RefSeq" id="XP_066921444.1">
    <property type="nucleotide sequence ID" value="XM_067065343.1"/>
</dbReference>
<feature type="transmembrane region" description="Helical" evidence="20">
    <location>
        <begin position="435"/>
        <end position="455"/>
    </location>
</feature>
<evidence type="ECO:0000256" key="18">
    <source>
        <dbReference type="ARBA" id="ARBA00034104"/>
    </source>
</evidence>
<evidence type="ECO:0000256" key="12">
    <source>
        <dbReference type="ARBA" id="ARBA00023173"/>
    </source>
</evidence>
<evidence type="ECO:0000256" key="20">
    <source>
        <dbReference type="RuleBase" id="RU000687"/>
    </source>
</evidence>
<dbReference type="GeneID" id="136808800"/>
<evidence type="ECO:0000256" key="17">
    <source>
        <dbReference type="ARBA" id="ARBA00023303"/>
    </source>
</evidence>
<dbReference type="GO" id="GO:0034707">
    <property type="term" value="C:chloride channel complex"/>
    <property type="evidence" value="ECO:0007669"/>
    <property type="project" value="UniProtKB-KW"/>
</dbReference>
<organism evidence="24 25">
    <name type="scientific">Clytia hemisphaerica</name>
    <dbReference type="NCBI Taxonomy" id="252671"/>
    <lineage>
        <taxon>Eukaryota</taxon>
        <taxon>Metazoa</taxon>
        <taxon>Cnidaria</taxon>
        <taxon>Hydrozoa</taxon>
        <taxon>Hydroidolina</taxon>
        <taxon>Leptothecata</taxon>
        <taxon>Obeliida</taxon>
        <taxon>Clytiidae</taxon>
        <taxon>Clytia</taxon>
    </lineage>
</organism>
<feature type="domain" description="Neurotransmitter-gated ion-channel ligand-binding" evidence="22">
    <location>
        <begin position="34"/>
        <end position="212"/>
    </location>
</feature>
<evidence type="ECO:0000256" key="2">
    <source>
        <dbReference type="ARBA" id="ARBA00022448"/>
    </source>
</evidence>
<dbReference type="SUPFAM" id="SSF63712">
    <property type="entry name" value="Nicotinic receptor ligand binding domain-like"/>
    <property type="match status" value="1"/>
</dbReference>
<keyword evidence="2 20" id="KW-0813">Transport</keyword>
<dbReference type="InterPro" id="IPR018000">
    <property type="entry name" value="Neurotransmitter_ion_chnl_CS"/>
</dbReference>
<keyword evidence="17 20" id="KW-0407">Ion channel</keyword>
<dbReference type="InterPro" id="IPR036734">
    <property type="entry name" value="Neur_chan_lig-bd_sf"/>
</dbReference>
<keyword evidence="9 20" id="KW-0472">Membrane</keyword>
<evidence type="ECO:0000256" key="11">
    <source>
        <dbReference type="ARBA" id="ARBA00023170"/>
    </source>
</evidence>
<evidence type="ECO:0000256" key="1">
    <source>
        <dbReference type="ARBA" id="ARBA00010180"/>
    </source>
</evidence>
<keyword evidence="5 20" id="KW-0732">Signal</keyword>
<feature type="transmembrane region" description="Helical" evidence="20">
    <location>
        <begin position="237"/>
        <end position="262"/>
    </location>
</feature>
<dbReference type="GO" id="GO:0005254">
    <property type="term" value="F:chloride channel activity"/>
    <property type="evidence" value="ECO:0007669"/>
    <property type="project" value="UniProtKB-KW"/>
</dbReference>
<dbReference type="InterPro" id="IPR036719">
    <property type="entry name" value="Neuro-gated_channel_TM_sf"/>
</dbReference>
<keyword evidence="4 20" id="KW-0812">Transmembrane</keyword>
<evidence type="ECO:0000256" key="9">
    <source>
        <dbReference type="ARBA" id="ARBA00023136"/>
    </source>
</evidence>
<dbReference type="PRINTS" id="PR00252">
    <property type="entry name" value="NRIONCHANNEL"/>
</dbReference>
<keyword evidence="15" id="KW-0628">Postsynaptic cell membrane</keyword>
<feature type="compositionally biased region" description="Low complexity" evidence="21">
    <location>
        <begin position="373"/>
        <end position="392"/>
    </location>
</feature>
<evidence type="ECO:0000256" key="15">
    <source>
        <dbReference type="ARBA" id="ARBA00023257"/>
    </source>
</evidence>
<feature type="region of interest" description="Disordered" evidence="21">
    <location>
        <begin position="373"/>
        <end position="399"/>
    </location>
</feature>
<feature type="chain" id="PRO_5029941827" description="Gamma-aminobutyric acid receptor subunit beta" evidence="20">
    <location>
        <begin position="22"/>
        <end position="467"/>
    </location>
</feature>
<evidence type="ECO:0000256" key="4">
    <source>
        <dbReference type="ARBA" id="ARBA00022692"/>
    </source>
</evidence>
<keyword evidence="11" id="KW-0675">Receptor</keyword>
<evidence type="ECO:0000256" key="13">
    <source>
        <dbReference type="ARBA" id="ARBA00023180"/>
    </source>
</evidence>
<evidence type="ECO:0000256" key="19">
    <source>
        <dbReference type="ARBA" id="ARBA00071250"/>
    </source>
</evidence>
<evidence type="ECO:0000256" key="16">
    <source>
        <dbReference type="ARBA" id="ARBA00023286"/>
    </source>
</evidence>
<keyword evidence="12" id="KW-0869">Chloride channel</keyword>
<keyword evidence="7" id="KW-0770">Synapse</keyword>
<keyword evidence="13" id="KW-0325">Glycoprotein</keyword>
<evidence type="ECO:0000256" key="10">
    <source>
        <dbReference type="ARBA" id="ARBA00023157"/>
    </source>
</evidence>
<evidence type="ECO:0000313" key="25">
    <source>
        <dbReference type="Proteomes" id="UP000594262"/>
    </source>
</evidence>
<dbReference type="InterPro" id="IPR038050">
    <property type="entry name" value="Neuro_actylchol_rec"/>
</dbReference>
<accession>A0A7M5VA02</accession>
<keyword evidence="6 20" id="KW-1133">Transmembrane helix</keyword>
<dbReference type="Pfam" id="PF02931">
    <property type="entry name" value="Neur_chan_LBD"/>
    <property type="match status" value="1"/>
</dbReference>
<comment type="similarity">
    <text evidence="1">Belongs to the ligand-gated ion channel (TC 1.A.9) family. Gamma-aminobutyric acid receptor (TC 1.A.9.5) subfamily.</text>
</comment>
<evidence type="ECO:0000256" key="6">
    <source>
        <dbReference type="ARBA" id="ARBA00022989"/>
    </source>
</evidence>
<evidence type="ECO:0000256" key="8">
    <source>
        <dbReference type="ARBA" id="ARBA00023065"/>
    </source>
</evidence>
<sequence>MLPLLTQFFIFLVTWICSIQASTKIPQNDSDIRNMMKDMLKEYDPRLRPNYLGEPVEVIVDATILSFTNLDAINMMYTVDMFFRQTWKDHRLKHSMNKTLTLIVGTKHPTDIIWTPDTVFINSVTSSMHHVTVNNHKLDISPDGNVFWGTRVTVSPSCYLDLHSYPMDVQNCKFDIVSYAYDASHLTYKWKQHPGIKITDRKMAQFQLVDFETVGKKEVYVAGSFFVLTGKFQFKRLMGFAVLQIYVPSIAIVAVSWISLWIRRNATPARVGLCITTLLTISTIWASVNATLPRVNYVKAIDIFLMTSFCCVICTLLEYTLVLNCGSILDLLRRNRKPDKHEDTFRLLSPHFANVNKNYPMINNRTTWSGFSSSGNHDNNVNNNNSNNNNGGDMSMRMRSGTLNKNEMARKKKEEEDLSKKHEEENERLADTIEVFARVFFPLIYMLFNVCYWTIYLHKDHQEEKSV</sequence>
<keyword evidence="8 20" id="KW-0406">Ion transport</keyword>
<feature type="signal peptide" evidence="20">
    <location>
        <begin position="1"/>
        <end position="21"/>
    </location>
</feature>
<dbReference type="Gene3D" id="2.70.170.10">
    <property type="entry name" value="Neurotransmitter-gated ion-channel ligand-binding domain"/>
    <property type="match status" value="1"/>
</dbReference>
<dbReference type="InterPro" id="IPR006028">
    <property type="entry name" value="GABAA/Glycine_rcpt"/>
</dbReference>
<feature type="transmembrane region" description="Helical" evidence="20">
    <location>
        <begin position="303"/>
        <end position="332"/>
    </location>
</feature>
<dbReference type="InterPro" id="IPR006201">
    <property type="entry name" value="Neur_channel"/>
</dbReference>
<evidence type="ECO:0000256" key="3">
    <source>
        <dbReference type="ARBA" id="ARBA00022475"/>
    </source>
</evidence>
<dbReference type="InterPro" id="IPR006202">
    <property type="entry name" value="Neur_chan_lig-bd"/>
</dbReference>
<proteinExistence type="inferred from homology"/>
<dbReference type="FunFam" id="2.70.170.10:FF:000021">
    <property type="entry name" value="Gamma-aminobutyric acid receptor isoform 3b"/>
    <property type="match status" value="1"/>
</dbReference>
<evidence type="ECO:0000313" key="24">
    <source>
        <dbReference type="EnsemblMetazoa" id="CLYHEMP006421.1"/>
    </source>
</evidence>
<feature type="region of interest" description="Disordered" evidence="21">
    <location>
        <begin position="407"/>
        <end position="426"/>
    </location>
</feature>
<keyword evidence="16" id="KW-1071">Ligand-gated ion channel</keyword>
<reference evidence="24" key="1">
    <citation type="submission" date="2021-01" db="UniProtKB">
        <authorList>
            <consortium name="EnsemblMetazoa"/>
        </authorList>
    </citation>
    <scope>IDENTIFICATION</scope>
</reference>
<dbReference type="Pfam" id="PF02932">
    <property type="entry name" value="Neur_chan_memb"/>
    <property type="match status" value="1"/>
</dbReference>
<dbReference type="SUPFAM" id="SSF90112">
    <property type="entry name" value="Neurotransmitter-gated ion-channel transmembrane pore"/>
    <property type="match status" value="1"/>
</dbReference>
<dbReference type="PROSITE" id="PS00236">
    <property type="entry name" value="NEUROTR_ION_CHANNEL"/>
    <property type="match status" value="1"/>
</dbReference>
<dbReference type="PRINTS" id="PR00253">
    <property type="entry name" value="GABAARECEPTR"/>
</dbReference>
<evidence type="ECO:0000256" key="5">
    <source>
        <dbReference type="ARBA" id="ARBA00022729"/>
    </source>
</evidence>
<evidence type="ECO:0000259" key="23">
    <source>
        <dbReference type="Pfam" id="PF02932"/>
    </source>
</evidence>
<dbReference type="AlphaFoldDB" id="A0A7M5VA02"/>
<dbReference type="GO" id="GO:0005230">
    <property type="term" value="F:extracellular ligand-gated monoatomic ion channel activity"/>
    <property type="evidence" value="ECO:0007669"/>
    <property type="project" value="InterPro"/>
</dbReference>
<evidence type="ECO:0000256" key="21">
    <source>
        <dbReference type="SAM" id="MobiDB-lite"/>
    </source>
</evidence>
<dbReference type="CDD" id="cd19049">
    <property type="entry name" value="LGIC_TM_anion"/>
    <property type="match status" value="1"/>
</dbReference>
<evidence type="ECO:0000256" key="7">
    <source>
        <dbReference type="ARBA" id="ARBA00023018"/>
    </source>
</evidence>
<keyword evidence="10" id="KW-1015">Disulfide bond</keyword>
<dbReference type="InterPro" id="IPR006029">
    <property type="entry name" value="Neurotrans-gated_channel_TM"/>
</dbReference>
<dbReference type="GO" id="GO:0045211">
    <property type="term" value="C:postsynaptic membrane"/>
    <property type="evidence" value="ECO:0007669"/>
    <property type="project" value="UniProtKB-SubCell"/>
</dbReference>